<accession>A0AAU8XV34</accession>
<evidence type="ECO:0000256" key="1">
    <source>
        <dbReference type="SAM" id="MobiDB-lite"/>
    </source>
</evidence>
<evidence type="ECO:0000313" key="3">
    <source>
        <dbReference type="EMBL" id="AUI74643.1"/>
    </source>
</evidence>
<proteinExistence type="predicted"/>
<feature type="compositionally biased region" description="Polar residues" evidence="1">
    <location>
        <begin position="143"/>
        <end position="164"/>
    </location>
</feature>
<organism evidence="3 4">
    <name type="scientific">Lactobacillus helveticus</name>
    <name type="common">Lactobacillus suntoryeus</name>
    <dbReference type="NCBI Taxonomy" id="1587"/>
    <lineage>
        <taxon>Bacteria</taxon>
        <taxon>Bacillati</taxon>
        <taxon>Bacillota</taxon>
        <taxon>Bacilli</taxon>
        <taxon>Lactobacillales</taxon>
        <taxon>Lactobacillaceae</taxon>
        <taxon>Lactobacillus</taxon>
    </lineage>
</organism>
<dbReference type="InterPro" id="IPR011741">
    <property type="entry name" value="Phg_2220_C"/>
</dbReference>
<evidence type="ECO:0000313" key="4">
    <source>
        <dbReference type="Proteomes" id="UP000234562"/>
    </source>
</evidence>
<name>A0AAU8XV34_LACHE</name>
<feature type="region of interest" description="Disordered" evidence="1">
    <location>
        <begin position="143"/>
        <end position="171"/>
    </location>
</feature>
<protein>
    <recommendedName>
        <fullName evidence="2">Phage conserved hypothetical protein C-terminal domain-containing protein</fullName>
    </recommendedName>
</protein>
<dbReference type="Pfam" id="PF09524">
    <property type="entry name" value="Phg_2220_C"/>
    <property type="match status" value="1"/>
</dbReference>
<dbReference type="NCBIfam" id="TIGR02220">
    <property type="entry name" value="phg_TIGR02220"/>
    <property type="match status" value="1"/>
</dbReference>
<reference evidence="4" key="1">
    <citation type="submission" date="2016-05" db="EMBL/GenBank/DDBJ databases">
        <title>Genome sequence of Lactobacillus helveticus FAM8105.</title>
        <authorList>
            <person name="Ahrens C."/>
            <person name="Schmid M."/>
        </authorList>
    </citation>
    <scope>NUCLEOTIDE SEQUENCE [LARGE SCALE GENOMIC DNA]</scope>
    <source>
        <strain evidence="4">FAM8105</strain>
    </source>
</reference>
<gene>
    <name evidence="3" type="ORF">Lh8105_07615</name>
</gene>
<dbReference type="AlphaFoldDB" id="A0AAU8XV34"/>
<evidence type="ECO:0000259" key="2">
    <source>
        <dbReference type="Pfam" id="PF09524"/>
    </source>
</evidence>
<dbReference type="EMBL" id="CP015496">
    <property type="protein sequence ID" value="AUI74643.1"/>
    <property type="molecule type" value="Genomic_DNA"/>
</dbReference>
<dbReference type="Proteomes" id="UP000234562">
    <property type="component" value="Chromosome"/>
</dbReference>
<sequence>MKASWLFSKHPLLVDQDLATVIGLNEAIVLQQLNYWLHSKSAKKIDDKWWIYNTYENWKKQNFPFWSVATIRRTFSSLEKKEVVVSANFNRAGFDKTKWYSIDEAKLNQLMSSACDQNEQTSCSNCADGTDQNDHTYTRYYTETTSDTNKNSDKSQVTYQQSQSTKKEDKSESIPYKEIIDYLNRKTGQKLKSTTKIYRQLIRARWGEGYKLQDFKTVIDNKKREWQGTEFWKYMTPKTLFASSHFDEYLNANKRETKENRNGGFNIDKESQKKFFDQIDDSELPF</sequence>
<dbReference type="RefSeq" id="WP_101853937.1">
    <property type="nucleotide sequence ID" value="NZ_CP015496.1"/>
</dbReference>
<feature type="domain" description="Phage conserved hypothetical protein C-terminal" evidence="2">
    <location>
        <begin position="179"/>
        <end position="251"/>
    </location>
</feature>